<organism evidence="1 2">
    <name type="scientific">Geodermatophilus poikilotrophus</name>
    <dbReference type="NCBI Taxonomy" id="1333667"/>
    <lineage>
        <taxon>Bacteria</taxon>
        <taxon>Bacillati</taxon>
        <taxon>Actinomycetota</taxon>
        <taxon>Actinomycetes</taxon>
        <taxon>Geodermatophilales</taxon>
        <taxon>Geodermatophilaceae</taxon>
        <taxon>Geodermatophilus</taxon>
    </lineage>
</organism>
<keyword evidence="2" id="KW-1185">Reference proteome</keyword>
<evidence type="ECO:0000313" key="2">
    <source>
        <dbReference type="Proteomes" id="UP000198507"/>
    </source>
</evidence>
<evidence type="ECO:0000313" key="1">
    <source>
        <dbReference type="EMBL" id="SES73231.1"/>
    </source>
</evidence>
<dbReference type="RefSeq" id="WP_175486274.1">
    <property type="nucleotide sequence ID" value="NZ_FOIE01000001.1"/>
</dbReference>
<dbReference type="AlphaFoldDB" id="A0A1H9YVR5"/>
<dbReference type="EMBL" id="FOIE01000001">
    <property type="protein sequence ID" value="SES73231.1"/>
    <property type="molecule type" value="Genomic_DNA"/>
</dbReference>
<proteinExistence type="predicted"/>
<dbReference type="Proteomes" id="UP000198507">
    <property type="component" value="Unassembled WGS sequence"/>
</dbReference>
<sequence length="48" mass="5013">MNLDDLGTSRSAVVTVSEAAPVFGVDLRTVTRAIEAASCRLSVSVDEC</sequence>
<protein>
    <submittedName>
        <fullName evidence="1">Uncharacterized protein</fullName>
    </submittedName>
</protein>
<name>A0A1H9YVR5_9ACTN</name>
<accession>A0A1H9YVR5</accession>
<gene>
    <name evidence="1" type="ORF">SAMN04488546_0303</name>
</gene>
<reference evidence="2" key="1">
    <citation type="submission" date="2016-10" db="EMBL/GenBank/DDBJ databases">
        <authorList>
            <person name="Varghese N."/>
            <person name="Submissions S."/>
        </authorList>
    </citation>
    <scope>NUCLEOTIDE SEQUENCE [LARGE SCALE GENOMIC DNA]</scope>
    <source>
        <strain evidence="2">DSM 44209</strain>
    </source>
</reference>